<dbReference type="PANTHER" id="PTHR43591">
    <property type="entry name" value="METHYLTRANSFERASE"/>
    <property type="match status" value="1"/>
</dbReference>
<comment type="caution">
    <text evidence="2">The sequence shown here is derived from an EMBL/GenBank/DDBJ whole genome shotgun (WGS) entry which is preliminary data.</text>
</comment>
<evidence type="ECO:0000313" key="3">
    <source>
        <dbReference type="Proteomes" id="UP000789405"/>
    </source>
</evidence>
<dbReference type="InterPro" id="IPR029063">
    <property type="entry name" value="SAM-dependent_MTases_sf"/>
</dbReference>
<dbReference type="Pfam" id="PF13649">
    <property type="entry name" value="Methyltransf_25"/>
    <property type="match status" value="1"/>
</dbReference>
<feature type="domain" description="Methyltransferase" evidence="1">
    <location>
        <begin position="72"/>
        <end position="138"/>
    </location>
</feature>
<dbReference type="OrthoDB" id="2013972at2759"/>
<dbReference type="SUPFAM" id="SSF53335">
    <property type="entry name" value="S-adenosyl-L-methionine-dependent methyltransferases"/>
    <property type="match status" value="1"/>
</dbReference>
<evidence type="ECO:0000259" key="1">
    <source>
        <dbReference type="Pfam" id="PF13649"/>
    </source>
</evidence>
<protein>
    <submittedName>
        <fullName evidence="2">27666_t:CDS:1</fullName>
    </submittedName>
</protein>
<organism evidence="2 3">
    <name type="scientific">Dentiscutata erythropus</name>
    <dbReference type="NCBI Taxonomy" id="1348616"/>
    <lineage>
        <taxon>Eukaryota</taxon>
        <taxon>Fungi</taxon>
        <taxon>Fungi incertae sedis</taxon>
        <taxon>Mucoromycota</taxon>
        <taxon>Glomeromycotina</taxon>
        <taxon>Glomeromycetes</taxon>
        <taxon>Diversisporales</taxon>
        <taxon>Gigasporaceae</taxon>
        <taxon>Dentiscutata</taxon>
    </lineage>
</organism>
<keyword evidence="3" id="KW-1185">Reference proteome</keyword>
<sequence length="288" mass="33250">MNNQNDNQTIEHEREDRFVGERIYYDKKTVYFFPIDKTTIDRQEKMHYLCGLLWQTNFSAPIHERLLEGAKVLDIGCGAGIWIQDMCMSYPSSTFYGVDINSQLFPSREHTPKNSELITCNVLNGLPFPSEWFDFVHVGEKISRQSNTFIKSTNSHIIKDTISCYVIYSTTMDKKLIRVCKVNGWIEHMEWDAKFINESPNLKKLTDAIVEFTASKNINAMFADKLEQLLIDTQVFSKVYHESKYCPVGSWFGDYGSLAVKIFLDSVLCLRDQLSKVMNITTEGINIL</sequence>
<dbReference type="CDD" id="cd02440">
    <property type="entry name" value="AdoMet_MTases"/>
    <property type="match status" value="1"/>
</dbReference>
<name>A0A9N9CYB7_9GLOM</name>
<dbReference type="AlphaFoldDB" id="A0A9N9CYB7"/>
<accession>A0A9N9CYB7</accession>
<dbReference type="InterPro" id="IPR041698">
    <property type="entry name" value="Methyltransf_25"/>
</dbReference>
<dbReference type="Proteomes" id="UP000789405">
    <property type="component" value="Unassembled WGS sequence"/>
</dbReference>
<gene>
    <name evidence="2" type="ORF">DERYTH_LOCUS8410</name>
</gene>
<proteinExistence type="predicted"/>
<dbReference type="Gene3D" id="3.40.50.150">
    <property type="entry name" value="Vaccinia Virus protein VP39"/>
    <property type="match status" value="1"/>
</dbReference>
<dbReference type="EMBL" id="CAJVPY010004339">
    <property type="protein sequence ID" value="CAG8616414.1"/>
    <property type="molecule type" value="Genomic_DNA"/>
</dbReference>
<evidence type="ECO:0000313" key="2">
    <source>
        <dbReference type="EMBL" id="CAG8616414.1"/>
    </source>
</evidence>
<reference evidence="2" key="1">
    <citation type="submission" date="2021-06" db="EMBL/GenBank/DDBJ databases">
        <authorList>
            <person name="Kallberg Y."/>
            <person name="Tangrot J."/>
            <person name="Rosling A."/>
        </authorList>
    </citation>
    <scope>NUCLEOTIDE SEQUENCE</scope>
    <source>
        <strain evidence="2">MA453B</strain>
    </source>
</reference>